<proteinExistence type="predicted"/>
<organism evidence="1 2">
    <name type="scientific">Caryophanon latum</name>
    <dbReference type="NCBI Taxonomy" id="33977"/>
    <lineage>
        <taxon>Bacteria</taxon>
        <taxon>Bacillati</taxon>
        <taxon>Bacillota</taxon>
        <taxon>Bacilli</taxon>
        <taxon>Bacillales</taxon>
        <taxon>Caryophanaceae</taxon>
        <taxon>Caryophanon</taxon>
    </lineage>
</organism>
<keyword evidence="2" id="KW-1185">Reference proteome</keyword>
<dbReference type="OrthoDB" id="2453833at2"/>
<protein>
    <submittedName>
        <fullName evidence="1">Uncharacterized protein</fullName>
    </submittedName>
</protein>
<evidence type="ECO:0000313" key="2">
    <source>
        <dbReference type="Proteomes" id="UP000093482"/>
    </source>
</evidence>
<dbReference type="Proteomes" id="UP000093482">
    <property type="component" value="Unassembled WGS sequence"/>
</dbReference>
<comment type="caution">
    <text evidence="1">The sequence shown here is derived from an EMBL/GenBank/DDBJ whole genome shotgun (WGS) entry which is preliminary data.</text>
</comment>
<name>A0A1C0YUJ6_9BACL</name>
<dbReference type="RefSeq" id="WP_066464267.1">
    <property type="nucleotide sequence ID" value="NZ_MATO01000034.1"/>
</dbReference>
<dbReference type="EMBL" id="MATO01000034">
    <property type="protein sequence ID" value="OCS90829.1"/>
    <property type="molecule type" value="Genomic_DNA"/>
</dbReference>
<dbReference type="AlphaFoldDB" id="A0A1C0YUJ6"/>
<gene>
    <name evidence="1" type="ORF">A6K76_01905</name>
</gene>
<reference evidence="1 2" key="1">
    <citation type="submission" date="2016-07" db="EMBL/GenBank/DDBJ databases">
        <title>Caryophanon latum genome sequencing.</title>
        <authorList>
            <person name="Verma A."/>
            <person name="Pal Y."/>
            <person name="Krishnamurthi S."/>
        </authorList>
    </citation>
    <scope>NUCLEOTIDE SEQUENCE [LARGE SCALE GENOMIC DNA]</scope>
    <source>
        <strain evidence="1 2">DSM 14151</strain>
    </source>
</reference>
<sequence>MEEKFKATLRALITGTKSYKLTWGYLSDRYFDEVEAYYDRTNETEAGTMYMAFDSAFEAVYGDLLMFIVCADVTDEDDESVGELFELRMYQVDGEQDIDLESAVLLYDSIDEQYEGDLKHLYALAAGSASGVDRLMDQLIRELGEA</sequence>
<accession>A0A1C0YUJ6</accession>
<evidence type="ECO:0000313" key="1">
    <source>
        <dbReference type="EMBL" id="OCS90829.1"/>
    </source>
</evidence>